<reference evidence="18 19" key="1">
    <citation type="submission" date="2016-09" db="EMBL/GenBank/DDBJ databases">
        <title>Extensive genetic diversity and differential bi-allelic expression allows diatom success in the polar Southern Ocean.</title>
        <authorList>
            <consortium name="DOE Joint Genome Institute"/>
            <person name="Mock T."/>
            <person name="Otillar R.P."/>
            <person name="Strauss J."/>
            <person name="Dupont C."/>
            <person name="Frickenhaus S."/>
            <person name="Maumus F."/>
            <person name="Mcmullan M."/>
            <person name="Sanges R."/>
            <person name="Schmutz J."/>
            <person name="Toseland A."/>
            <person name="Valas R."/>
            <person name="Veluchamy A."/>
            <person name="Ward B.J."/>
            <person name="Allen A."/>
            <person name="Barry K."/>
            <person name="Falciatore A."/>
            <person name="Ferrante M."/>
            <person name="Fortunato A.E."/>
            <person name="Gloeckner G."/>
            <person name="Gruber A."/>
            <person name="Hipkin R."/>
            <person name="Janech M."/>
            <person name="Kroth P."/>
            <person name="Leese F."/>
            <person name="Lindquist E."/>
            <person name="Lyon B.R."/>
            <person name="Martin J."/>
            <person name="Mayer C."/>
            <person name="Parker M."/>
            <person name="Quesneville H."/>
            <person name="Raymond J."/>
            <person name="Uhlig C."/>
            <person name="Valentin K.U."/>
            <person name="Worden A.Z."/>
            <person name="Armbrust E.V."/>
            <person name="Bowler C."/>
            <person name="Green B."/>
            <person name="Moulton V."/>
            <person name="Van Oosterhout C."/>
            <person name="Grigoriev I."/>
        </authorList>
    </citation>
    <scope>NUCLEOTIDE SEQUENCE [LARGE SCALE GENOMIC DNA]</scope>
    <source>
        <strain evidence="18 19">CCMP1102</strain>
    </source>
</reference>
<comment type="subcellular location">
    <subcellularLocation>
        <location evidence="1 15">Membrane</location>
        <topology evidence="1 15">Multi-pass membrane protein</topology>
    </subcellularLocation>
</comment>
<dbReference type="NCBIfam" id="TIGR01652">
    <property type="entry name" value="ATPase-Plipid"/>
    <property type="match status" value="1"/>
</dbReference>
<comment type="catalytic activity">
    <reaction evidence="11 15">
        <text>ATP + H2O + phospholipidSide 1 = ADP + phosphate + phospholipidSide 2.</text>
        <dbReference type="EC" id="7.6.2.1"/>
    </reaction>
</comment>
<dbReference type="GO" id="GO:0005524">
    <property type="term" value="F:ATP binding"/>
    <property type="evidence" value="ECO:0007669"/>
    <property type="project" value="UniProtKB-UniRule"/>
</dbReference>
<comment type="caution">
    <text evidence="15">Lacks conserved residue(s) required for the propagation of feature annotation.</text>
</comment>
<keyword evidence="7 14" id="KW-0460">Magnesium</keyword>
<feature type="active site" description="4-aspartylphosphate intermediate" evidence="12">
    <location>
        <position position="427"/>
    </location>
</feature>
<dbReference type="Gene3D" id="2.70.150.10">
    <property type="entry name" value="Calcium-transporting ATPase, cytoplasmic transduction domain A"/>
    <property type="match status" value="1"/>
</dbReference>
<feature type="binding site" evidence="13">
    <location>
        <position position="878"/>
    </location>
    <ligand>
        <name>ATP</name>
        <dbReference type="ChEBI" id="CHEBI:30616"/>
    </ligand>
</feature>
<evidence type="ECO:0000256" key="3">
    <source>
        <dbReference type="ARBA" id="ARBA00022692"/>
    </source>
</evidence>
<evidence type="ECO:0000313" key="18">
    <source>
        <dbReference type="EMBL" id="OEU23504.1"/>
    </source>
</evidence>
<feature type="binding site" evidence="14">
    <location>
        <position position="427"/>
    </location>
    <ligand>
        <name>Mg(2+)</name>
        <dbReference type="ChEBI" id="CHEBI:18420"/>
    </ligand>
</feature>
<evidence type="ECO:0000256" key="10">
    <source>
        <dbReference type="ARBA" id="ARBA00023136"/>
    </source>
</evidence>
<dbReference type="Gene3D" id="3.40.1110.10">
    <property type="entry name" value="Calcium-transporting ATPase, cytoplasmic domain N"/>
    <property type="match status" value="1"/>
</dbReference>
<feature type="domain" description="P-type ATPase C-terminal" evidence="17">
    <location>
        <begin position="901"/>
        <end position="1024"/>
    </location>
</feature>
<feature type="non-terminal residue" evidence="18">
    <location>
        <position position="1025"/>
    </location>
</feature>
<dbReference type="InterPro" id="IPR018303">
    <property type="entry name" value="ATPase_P-typ_P_site"/>
</dbReference>
<evidence type="ECO:0000256" key="5">
    <source>
        <dbReference type="ARBA" id="ARBA00022741"/>
    </source>
</evidence>
<dbReference type="PANTHER" id="PTHR24092:SF218">
    <property type="entry name" value="PHOSPHOLIPID-TRANSPORTING ATPASE"/>
    <property type="match status" value="1"/>
</dbReference>
<organism evidence="18 19">
    <name type="scientific">Fragilariopsis cylindrus CCMP1102</name>
    <dbReference type="NCBI Taxonomy" id="635003"/>
    <lineage>
        <taxon>Eukaryota</taxon>
        <taxon>Sar</taxon>
        <taxon>Stramenopiles</taxon>
        <taxon>Ochrophyta</taxon>
        <taxon>Bacillariophyta</taxon>
        <taxon>Bacillariophyceae</taxon>
        <taxon>Bacillariophycidae</taxon>
        <taxon>Bacillariales</taxon>
        <taxon>Bacillariaceae</taxon>
        <taxon>Fragilariopsis</taxon>
    </lineage>
</organism>
<dbReference type="SFLD" id="SFLDG00002">
    <property type="entry name" value="C1.7:_P-type_atpase_like"/>
    <property type="match status" value="1"/>
</dbReference>
<feature type="binding site" evidence="13">
    <location>
        <position position="648"/>
    </location>
    <ligand>
        <name>ATP</name>
        <dbReference type="ChEBI" id="CHEBI:30616"/>
    </ligand>
</feature>
<dbReference type="InterPro" id="IPR023214">
    <property type="entry name" value="HAD_sf"/>
</dbReference>
<proteinExistence type="inferred from homology"/>
<dbReference type="SFLD" id="SFLDS00003">
    <property type="entry name" value="Haloacid_Dehalogenase"/>
    <property type="match status" value="1"/>
</dbReference>
<dbReference type="Pfam" id="PF16212">
    <property type="entry name" value="PhoLip_ATPase_C"/>
    <property type="match status" value="1"/>
</dbReference>
<evidence type="ECO:0000256" key="13">
    <source>
        <dbReference type="PIRSR" id="PIRSR606539-2"/>
    </source>
</evidence>
<keyword evidence="3 15" id="KW-0812">Transmembrane</keyword>
<dbReference type="PRINTS" id="PR00119">
    <property type="entry name" value="CATATPASE"/>
</dbReference>
<sequence>DRVLTAGLPDYTRCDNTLITSKYTILNFLPLTIRGQFRRFANMYFLIVGIIMAIGTYFPSLFASAFSPFTTLGPLALFVSISLLMEGIADKKRHHNDYITNTYQFKVKVKFNYSQRKDIRQGHLIVIRNREMIPADTILLASSGDRGCAYIETSSIDGETNLKLRISAMSKHDKKLALHQSHESIEDAVLQEDHQTNENRNHLSSVLTTEPPDAHINTFSGKLTMPISVTATDNDGADGTDGGEIIPLGSDHLLLRGAVLRNTEWVIGIVSYTGTDTKLSQNSIDAPSKFSQLDLVTNKCVIVMIIVELICIIYLSTMATRSSESEPTASNLSPLWYLVVWPYLPELNPPKWEESGDNWIQYALTYITLLSYFVPLSMYFTLEIVNFFLMYLIYVDDDMYDETTNTIAEPRSTIVTDLGQIQYIFTDKTGTLTQNVMRFKRCSIGTGFGGVDSNGDGNGDGDGHPFHPTKQVLVGQIHINDSNNNGDVSTSDNGLHLETSKGMTFNAELFLRVMSLCHTVVNDEKSADGAPFGYAYQAESPDEGALVSEASKGFGFQVISRDSRGIKLKCDHPTFNIETWSVLAINKFDSTRKRMSILVRSPQEFGNVAILLCKGADSAMLDPEICTTITKMLGIESHLGEFASEGLRTLVLGVRFLTDKQCDEWMSSYTSAAASIKDRDTKLKLCASEIEKELHIVGATAIEDKLQKNVPKTIATLAKAGIKLWVLTGDKRETAIEIGYSTQVLTPQMHLTEVSDRGLEFKRTPLERIFAVDRDVRKGRLVKHLKKEKPALASSSPITPHAIVPSGDGPRALIIEGNALKHLQGDSELEELIFNIASQATSVIACRVTPAQKAQLVKLVRHHVVPEPVTLAIGDGANDVGMIHEAHVGIGISGKEGKQAVNASDFSIGQFRFLEDLILYHGRWDYMRTSTVVLYSFYKNFVIAGCLVLYNHETLFSGTSLFDQWLNSGFSFWAFFPILFLGMFDRNLEKSYIRKNPEVYKPTRQKELITARILSRWIFMAIAHV</sequence>
<feature type="binding site" evidence="13">
    <location>
        <position position="879"/>
    </location>
    <ligand>
        <name>ATP</name>
        <dbReference type="ChEBI" id="CHEBI:30616"/>
    </ligand>
</feature>
<evidence type="ECO:0000259" key="16">
    <source>
        <dbReference type="Pfam" id="PF16209"/>
    </source>
</evidence>
<evidence type="ECO:0000256" key="11">
    <source>
        <dbReference type="ARBA" id="ARBA00034036"/>
    </source>
</evidence>
<evidence type="ECO:0000256" key="2">
    <source>
        <dbReference type="ARBA" id="ARBA00008109"/>
    </source>
</evidence>
<dbReference type="InterPro" id="IPR001757">
    <property type="entry name" value="P_typ_ATPase"/>
</dbReference>
<evidence type="ECO:0000256" key="4">
    <source>
        <dbReference type="ARBA" id="ARBA00022723"/>
    </source>
</evidence>
<evidence type="ECO:0000256" key="14">
    <source>
        <dbReference type="PIRSR" id="PIRSR606539-3"/>
    </source>
</evidence>
<keyword evidence="5 13" id="KW-0547">Nucleotide-binding</keyword>
<dbReference type="SUPFAM" id="SSF81665">
    <property type="entry name" value="Calcium ATPase, transmembrane domain M"/>
    <property type="match status" value="1"/>
</dbReference>
<feature type="binding site" evidence="13">
    <location>
        <position position="588"/>
    </location>
    <ligand>
        <name>ATP</name>
        <dbReference type="ChEBI" id="CHEBI:30616"/>
    </ligand>
</feature>
<dbReference type="SUPFAM" id="SSF56784">
    <property type="entry name" value="HAD-like"/>
    <property type="match status" value="1"/>
</dbReference>
<comment type="cofactor">
    <cofactor evidence="14">
        <name>Mg(2+)</name>
        <dbReference type="ChEBI" id="CHEBI:18420"/>
    </cofactor>
</comment>
<dbReference type="EC" id="7.6.2.1" evidence="15"/>
<feature type="binding site" evidence="13">
    <location>
        <position position="543"/>
    </location>
    <ligand>
        <name>ATP</name>
        <dbReference type="ChEBI" id="CHEBI:30616"/>
    </ligand>
</feature>
<dbReference type="FunFam" id="3.40.50.1000:FF:000014">
    <property type="entry name" value="Phospholipid-transporting ATPase"/>
    <property type="match status" value="1"/>
</dbReference>
<dbReference type="Pfam" id="PF16209">
    <property type="entry name" value="PhoLip_ATPase_N"/>
    <property type="match status" value="1"/>
</dbReference>
<feature type="domain" description="P-type ATPase N-terminal" evidence="16">
    <location>
        <begin position="14"/>
        <end position="55"/>
    </location>
</feature>
<dbReference type="InterPro" id="IPR032631">
    <property type="entry name" value="P-type_ATPase_N"/>
</dbReference>
<name>A0A1E7FZG2_9STRA</name>
<dbReference type="GO" id="GO:0000287">
    <property type="term" value="F:magnesium ion binding"/>
    <property type="evidence" value="ECO:0007669"/>
    <property type="project" value="UniProtKB-UniRule"/>
</dbReference>
<feature type="binding site" evidence="13">
    <location>
        <position position="427"/>
    </location>
    <ligand>
        <name>ATP</name>
        <dbReference type="ChEBI" id="CHEBI:30616"/>
    </ligand>
</feature>
<evidence type="ECO:0000256" key="7">
    <source>
        <dbReference type="ARBA" id="ARBA00022842"/>
    </source>
</evidence>
<feature type="transmembrane region" description="Helical" evidence="15">
    <location>
        <begin position="970"/>
        <end position="988"/>
    </location>
</feature>
<dbReference type="KEGG" id="fcy:FRACYDRAFT_145946"/>
<dbReference type="AlphaFoldDB" id="A0A1E7FZG2"/>
<dbReference type="SUPFAM" id="SSF81660">
    <property type="entry name" value="Metal cation-transporting ATPase, ATP-binding domain N"/>
    <property type="match status" value="1"/>
</dbReference>
<feature type="binding site" evidence="14">
    <location>
        <position position="875"/>
    </location>
    <ligand>
        <name>Mg(2+)</name>
        <dbReference type="ChEBI" id="CHEBI:18420"/>
    </ligand>
</feature>
<feature type="binding site" evidence="14">
    <location>
        <position position="429"/>
    </location>
    <ligand>
        <name>Mg(2+)</name>
        <dbReference type="ChEBI" id="CHEBI:18420"/>
    </ligand>
</feature>
<evidence type="ECO:0000256" key="12">
    <source>
        <dbReference type="PIRSR" id="PIRSR606539-1"/>
    </source>
</evidence>
<feature type="binding site" evidence="13">
    <location>
        <position position="853"/>
    </location>
    <ligand>
        <name>ATP</name>
        <dbReference type="ChEBI" id="CHEBI:30616"/>
    </ligand>
</feature>
<keyword evidence="10 15" id="KW-0472">Membrane</keyword>
<dbReference type="Gene3D" id="3.40.50.1000">
    <property type="entry name" value="HAD superfamily/HAD-like"/>
    <property type="match status" value="1"/>
</dbReference>
<feature type="binding site" evidence="13">
    <location>
        <position position="729"/>
    </location>
    <ligand>
        <name>ATP</name>
        <dbReference type="ChEBI" id="CHEBI:30616"/>
    </ligand>
</feature>
<comment type="similarity">
    <text evidence="2 15">Belongs to the cation transport ATPase (P-type) (TC 3.A.3) family. Type IV subfamily.</text>
</comment>
<feature type="non-terminal residue" evidence="18">
    <location>
        <position position="1"/>
    </location>
</feature>
<dbReference type="EMBL" id="KV784353">
    <property type="protein sequence ID" value="OEU23504.1"/>
    <property type="molecule type" value="Genomic_DNA"/>
</dbReference>
<dbReference type="InterPro" id="IPR023299">
    <property type="entry name" value="ATPase_P-typ_cyto_dom_N"/>
</dbReference>
<keyword evidence="19" id="KW-1185">Reference proteome</keyword>
<evidence type="ECO:0000256" key="1">
    <source>
        <dbReference type="ARBA" id="ARBA00004141"/>
    </source>
</evidence>
<evidence type="ECO:0000256" key="6">
    <source>
        <dbReference type="ARBA" id="ARBA00022840"/>
    </source>
</evidence>
<gene>
    <name evidence="18" type="ORF">FRACYDRAFT_145946</name>
</gene>
<feature type="binding site" evidence="13">
    <location>
        <position position="728"/>
    </location>
    <ligand>
        <name>ATP</name>
        <dbReference type="ChEBI" id="CHEBI:30616"/>
    </ligand>
</feature>
<feature type="binding site" evidence="13">
    <location>
        <position position="847"/>
    </location>
    <ligand>
        <name>ATP</name>
        <dbReference type="ChEBI" id="CHEBI:30616"/>
    </ligand>
</feature>
<dbReference type="PROSITE" id="PS00154">
    <property type="entry name" value="ATPASE_E1_E2"/>
    <property type="match status" value="1"/>
</dbReference>
<dbReference type="Proteomes" id="UP000095751">
    <property type="component" value="Unassembled WGS sequence"/>
</dbReference>
<dbReference type="InterPro" id="IPR008250">
    <property type="entry name" value="ATPase_P-typ_transduc_dom_A_sf"/>
</dbReference>
<dbReference type="Pfam" id="PF13246">
    <property type="entry name" value="Cation_ATPase"/>
    <property type="match status" value="1"/>
</dbReference>
<evidence type="ECO:0000256" key="9">
    <source>
        <dbReference type="ARBA" id="ARBA00022989"/>
    </source>
</evidence>
<feature type="transmembrane region" description="Helical" evidence="15">
    <location>
        <begin position="65"/>
        <end position="85"/>
    </location>
</feature>
<dbReference type="GO" id="GO:0140326">
    <property type="term" value="F:ATPase-coupled intramembrane lipid transporter activity"/>
    <property type="evidence" value="ECO:0007669"/>
    <property type="project" value="UniProtKB-EC"/>
</dbReference>
<keyword evidence="6 13" id="KW-0067">ATP-binding</keyword>
<evidence type="ECO:0000256" key="8">
    <source>
        <dbReference type="ARBA" id="ARBA00022967"/>
    </source>
</evidence>
<dbReference type="PANTHER" id="PTHR24092">
    <property type="entry name" value="PROBABLE PHOSPHOLIPID-TRANSPORTING ATPASE"/>
    <property type="match status" value="1"/>
</dbReference>
<feature type="binding site" evidence="14">
    <location>
        <position position="879"/>
    </location>
    <ligand>
        <name>Mg(2+)</name>
        <dbReference type="ChEBI" id="CHEBI:18420"/>
    </ligand>
</feature>
<dbReference type="InParanoid" id="A0A1E7FZG2"/>
<dbReference type="NCBIfam" id="TIGR01494">
    <property type="entry name" value="ATPase_P-type"/>
    <property type="match status" value="1"/>
</dbReference>
<dbReference type="InterPro" id="IPR036412">
    <property type="entry name" value="HAD-like_sf"/>
</dbReference>
<feature type="binding site" evidence="13">
    <location>
        <position position="429"/>
    </location>
    <ligand>
        <name>ATP</name>
        <dbReference type="ChEBI" id="CHEBI:30616"/>
    </ligand>
</feature>
<feature type="binding site" evidence="13">
    <location>
        <position position="730"/>
    </location>
    <ligand>
        <name>ATP</name>
        <dbReference type="ChEBI" id="CHEBI:30616"/>
    </ligand>
</feature>
<feature type="transmembrane region" description="Helical" evidence="15">
    <location>
        <begin position="40"/>
        <end position="59"/>
    </location>
</feature>
<evidence type="ECO:0000259" key="17">
    <source>
        <dbReference type="Pfam" id="PF16212"/>
    </source>
</evidence>
<dbReference type="GO" id="GO:0005886">
    <property type="term" value="C:plasma membrane"/>
    <property type="evidence" value="ECO:0007669"/>
    <property type="project" value="TreeGrafter"/>
</dbReference>
<dbReference type="GO" id="GO:0016887">
    <property type="term" value="F:ATP hydrolysis activity"/>
    <property type="evidence" value="ECO:0007669"/>
    <property type="project" value="InterPro"/>
</dbReference>
<evidence type="ECO:0000256" key="15">
    <source>
        <dbReference type="RuleBase" id="RU362033"/>
    </source>
</evidence>
<protein>
    <recommendedName>
        <fullName evidence="15">Phospholipid-transporting ATPase</fullName>
        <ecNumber evidence="15">7.6.2.1</ecNumber>
    </recommendedName>
</protein>
<dbReference type="InterPro" id="IPR044492">
    <property type="entry name" value="P_typ_ATPase_HD_dom"/>
</dbReference>
<keyword evidence="4 14" id="KW-0479">Metal-binding</keyword>
<evidence type="ECO:0000313" key="19">
    <source>
        <dbReference type="Proteomes" id="UP000095751"/>
    </source>
</evidence>
<accession>A0A1E7FZG2</accession>
<dbReference type="InterPro" id="IPR023298">
    <property type="entry name" value="ATPase_P-typ_TM_dom_sf"/>
</dbReference>
<dbReference type="SUPFAM" id="SSF81653">
    <property type="entry name" value="Calcium ATPase, transduction domain A"/>
    <property type="match status" value="1"/>
</dbReference>
<feature type="binding site" evidence="13">
    <location>
        <position position="614"/>
    </location>
    <ligand>
        <name>ATP</name>
        <dbReference type="ChEBI" id="CHEBI:30616"/>
    </ligand>
</feature>
<feature type="transmembrane region" description="Helical" evidence="15">
    <location>
        <begin position="296"/>
        <end position="315"/>
    </location>
</feature>
<dbReference type="InterPro" id="IPR032630">
    <property type="entry name" value="P_typ_ATPase_c"/>
</dbReference>
<keyword evidence="9 15" id="KW-1133">Transmembrane helix</keyword>
<dbReference type="OrthoDB" id="377733at2759"/>
<feature type="transmembrane region" description="Helical" evidence="15">
    <location>
        <begin position="932"/>
        <end position="950"/>
    </location>
</feature>
<keyword evidence="8 15" id="KW-1278">Translocase</keyword>
<dbReference type="InterPro" id="IPR006539">
    <property type="entry name" value="P-type_ATPase_IV"/>
</dbReference>
<dbReference type="GO" id="GO:0045332">
    <property type="term" value="P:phospholipid translocation"/>
    <property type="evidence" value="ECO:0007669"/>
    <property type="project" value="TreeGrafter"/>
</dbReference>
<feature type="binding site" evidence="13">
    <location>
        <position position="428"/>
    </location>
    <ligand>
        <name>ATP</name>
        <dbReference type="ChEBI" id="CHEBI:30616"/>
    </ligand>
</feature>
<dbReference type="SFLD" id="SFLDF00027">
    <property type="entry name" value="p-type_atpase"/>
    <property type="match status" value="1"/>
</dbReference>